<reference evidence="2 3" key="1">
    <citation type="submission" date="2016-11" db="EMBL/GenBank/DDBJ databases">
        <authorList>
            <person name="Varghese N."/>
            <person name="Submissions S."/>
        </authorList>
    </citation>
    <scope>NUCLEOTIDE SEQUENCE [LARGE SCALE GENOMIC DNA]</scope>
    <source>
        <strain evidence="2 3">DSM 29620</strain>
    </source>
</reference>
<gene>
    <name evidence="2" type="ORF">SAMN05444142_101825</name>
</gene>
<protein>
    <recommendedName>
        <fullName evidence="4">Lipoprotein</fullName>
    </recommendedName>
</protein>
<keyword evidence="1" id="KW-0732">Signal</keyword>
<keyword evidence="3" id="KW-1185">Reference proteome</keyword>
<name>A0A1H0B0T6_9RHOB</name>
<accession>A0A1H0B0T6</accession>
<evidence type="ECO:0000313" key="3">
    <source>
        <dbReference type="Proteomes" id="UP000324252"/>
    </source>
</evidence>
<dbReference type="AlphaFoldDB" id="A0A1H0B0T6"/>
<proteinExistence type="predicted"/>
<organism evidence="2 3">
    <name type="scientific">Lutimaribacter pacificus</name>
    <dbReference type="NCBI Taxonomy" id="391948"/>
    <lineage>
        <taxon>Bacteria</taxon>
        <taxon>Pseudomonadati</taxon>
        <taxon>Pseudomonadota</taxon>
        <taxon>Alphaproteobacteria</taxon>
        <taxon>Rhodobacterales</taxon>
        <taxon>Roseobacteraceae</taxon>
        <taxon>Lutimaribacter</taxon>
    </lineage>
</organism>
<dbReference type="EMBL" id="FQZZ01000001">
    <property type="protein sequence ID" value="SHJ61867.1"/>
    <property type="molecule type" value="Genomic_DNA"/>
</dbReference>
<feature type="chain" id="PRO_5015064394" description="Lipoprotein" evidence="1">
    <location>
        <begin position="18"/>
        <end position="112"/>
    </location>
</feature>
<evidence type="ECO:0000313" key="2">
    <source>
        <dbReference type="EMBL" id="SHJ61867.1"/>
    </source>
</evidence>
<dbReference type="OrthoDB" id="7659281at2"/>
<dbReference type="Proteomes" id="UP000324252">
    <property type="component" value="Unassembled WGS sequence"/>
</dbReference>
<feature type="signal peptide" evidence="1">
    <location>
        <begin position="1"/>
        <end position="17"/>
    </location>
</feature>
<evidence type="ECO:0008006" key="4">
    <source>
        <dbReference type="Google" id="ProtNLM"/>
    </source>
</evidence>
<dbReference type="RefSeq" id="WP_149786314.1">
    <property type="nucleotide sequence ID" value="NZ_FNIO01000001.1"/>
</dbReference>
<evidence type="ECO:0000256" key="1">
    <source>
        <dbReference type="SAM" id="SignalP"/>
    </source>
</evidence>
<sequence length="112" mass="11991">MVTRIVILLGLSGLALAGCGTLSDDRQTFDGVAFRASLSADKEDKRNFSVEVRDAAKSLAGAREAGRYEAVQHCIENFGNSRMSWSQGPDVEDADLQVADGDLILKGQCAGW</sequence>
<dbReference type="PROSITE" id="PS51257">
    <property type="entry name" value="PROKAR_LIPOPROTEIN"/>
    <property type="match status" value="1"/>
</dbReference>